<accession>A0A0A9HU16</accession>
<dbReference type="AlphaFoldDB" id="A0A0A9HU16"/>
<name>A0A0A9HU16_ARUDO</name>
<sequence>MLSAIVGKLNTSSVLQVFLWCPPKNKLKEDNNLTAIQ</sequence>
<organism evidence="1">
    <name type="scientific">Arundo donax</name>
    <name type="common">Giant reed</name>
    <name type="synonym">Donax arundinaceus</name>
    <dbReference type="NCBI Taxonomy" id="35708"/>
    <lineage>
        <taxon>Eukaryota</taxon>
        <taxon>Viridiplantae</taxon>
        <taxon>Streptophyta</taxon>
        <taxon>Embryophyta</taxon>
        <taxon>Tracheophyta</taxon>
        <taxon>Spermatophyta</taxon>
        <taxon>Magnoliopsida</taxon>
        <taxon>Liliopsida</taxon>
        <taxon>Poales</taxon>
        <taxon>Poaceae</taxon>
        <taxon>PACMAD clade</taxon>
        <taxon>Arundinoideae</taxon>
        <taxon>Arundineae</taxon>
        <taxon>Arundo</taxon>
    </lineage>
</organism>
<dbReference type="EMBL" id="GBRH01159500">
    <property type="protein sequence ID" value="JAE38396.1"/>
    <property type="molecule type" value="Transcribed_RNA"/>
</dbReference>
<proteinExistence type="predicted"/>
<protein>
    <submittedName>
        <fullName evidence="1">Uncharacterized protein</fullName>
    </submittedName>
</protein>
<reference evidence="1" key="2">
    <citation type="journal article" date="2015" name="Data Brief">
        <title>Shoot transcriptome of the giant reed, Arundo donax.</title>
        <authorList>
            <person name="Barrero R.A."/>
            <person name="Guerrero F.D."/>
            <person name="Moolhuijzen P."/>
            <person name="Goolsby J.A."/>
            <person name="Tidwell J."/>
            <person name="Bellgard S.E."/>
            <person name="Bellgard M.I."/>
        </authorList>
    </citation>
    <scope>NUCLEOTIDE SEQUENCE</scope>
    <source>
        <tissue evidence="1">Shoot tissue taken approximately 20 cm above the soil surface</tissue>
    </source>
</reference>
<reference evidence="1" key="1">
    <citation type="submission" date="2014-09" db="EMBL/GenBank/DDBJ databases">
        <authorList>
            <person name="Magalhaes I.L.F."/>
            <person name="Oliveira U."/>
            <person name="Santos F.R."/>
            <person name="Vidigal T.H.D.A."/>
            <person name="Brescovit A.D."/>
            <person name="Santos A.J."/>
        </authorList>
    </citation>
    <scope>NUCLEOTIDE SEQUENCE</scope>
    <source>
        <tissue evidence="1">Shoot tissue taken approximately 20 cm above the soil surface</tissue>
    </source>
</reference>
<evidence type="ECO:0000313" key="1">
    <source>
        <dbReference type="EMBL" id="JAE38396.1"/>
    </source>
</evidence>